<dbReference type="EMBL" id="LAZR01065103">
    <property type="protein sequence ID" value="KKK56214.1"/>
    <property type="molecule type" value="Genomic_DNA"/>
</dbReference>
<reference evidence="1" key="1">
    <citation type="journal article" date="2015" name="Nature">
        <title>Complex archaea that bridge the gap between prokaryotes and eukaryotes.</title>
        <authorList>
            <person name="Spang A."/>
            <person name="Saw J.H."/>
            <person name="Jorgensen S.L."/>
            <person name="Zaremba-Niedzwiedzka K."/>
            <person name="Martijn J."/>
            <person name="Lind A.E."/>
            <person name="van Eijk R."/>
            <person name="Schleper C."/>
            <person name="Guy L."/>
            <person name="Ettema T.J."/>
        </authorList>
    </citation>
    <scope>NUCLEOTIDE SEQUENCE</scope>
</reference>
<gene>
    <name evidence="1" type="ORF">LCGC14_3066780</name>
</gene>
<sequence>MYTRPQWLNYGLAIADSVDEDDRPRVTAAHDLVASYLLAHPDVAEKYKPDQSGEVKYYDVLELAEVSHEPDTEAQ</sequence>
<dbReference type="AlphaFoldDB" id="A0A0F8YQ00"/>
<comment type="caution">
    <text evidence="1">The sequence shown here is derived from an EMBL/GenBank/DDBJ whole genome shotgun (WGS) entry which is preliminary data.</text>
</comment>
<organism evidence="1">
    <name type="scientific">marine sediment metagenome</name>
    <dbReference type="NCBI Taxonomy" id="412755"/>
    <lineage>
        <taxon>unclassified sequences</taxon>
        <taxon>metagenomes</taxon>
        <taxon>ecological metagenomes</taxon>
    </lineage>
</organism>
<evidence type="ECO:0000313" key="1">
    <source>
        <dbReference type="EMBL" id="KKK56214.1"/>
    </source>
</evidence>
<proteinExistence type="predicted"/>
<name>A0A0F8YQ00_9ZZZZ</name>
<protein>
    <submittedName>
        <fullName evidence="1">Uncharacterized protein</fullName>
    </submittedName>
</protein>
<accession>A0A0F8YQ00</accession>